<reference evidence="2 3" key="1">
    <citation type="submission" date="2018-02" db="EMBL/GenBank/DDBJ databases">
        <title>Genomic Encyclopedia of Archaeal and Bacterial Type Strains, Phase II (KMG-II): from individual species to whole genera.</title>
        <authorList>
            <person name="Goeker M."/>
        </authorList>
    </citation>
    <scope>NUCLEOTIDE SEQUENCE [LARGE SCALE GENOMIC DNA]</scope>
    <source>
        <strain evidence="2 3">DSM 15099</strain>
    </source>
</reference>
<evidence type="ECO:0000313" key="2">
    <source>
        <dbReference type="EMBL" id="PPK46395.1"/>
    </source>
</evidence>
<gene>
    <name evidence="2" type="ORF">BD821_11641</name>
</gene>
<dbReference type="Proteomes" id="UP000239863">
    <property type="component" value="Unassembled WGS sequence"/>
</dbReference>
<keyword evidence="1" id="KW-0472">Membrane</keyword>
<evidence type="ECO:0000313" key="3">
    <source>
        <dbReference type="Proteomes" id="UP000239863"/>
    </source>
</evidence>
<name>A0A2S6FVR1_9CLOT</name>
<feature type="transmembrane region" description="Helical" evidence="1">
    <location>
        <begin position="72"/>
        <end position="90"/>
    </location>
</feature>
<keyword evidence="1" id="KW-1133">Transmembrane helix</keyword>
<feature type="transmembrane region" description="Helical" evidence="1">
    <location>
        <begin position="45"/>
        <end position="66"/>
    </location>
</feature>
<evidence type="ECO:0000256" key="1">
    <source>
        <dbReference type="SAM" id="Phobius"/>
    </source>
</evidence>
<dbReference type="GeneID" id="75090279"/>
<protein>
    <recommendedName>
        <fullName evidence="4">DUF3784 domain-containing protein</fullName>
    </recommendedName>
</protein>
<proteinExistence type="predicted"/>
<evidence type="ECO:0008006" key="4">
    <source>
        <dbReference type="Google" id="ProtNLM"/>
    </source>
</evidence>
<dbReference type="RefSeq" id="WP_029452115.1">
    <property type="nucleotide sequence ID" value="NZ_PTIS01000016.1"/>
</dbReference>
<sequence>MKATTVVMFVTSIFFIIFGIIVLSNKKFREKMISSTKNIRDKEGYIRFNAKYNIIIGSLGLIVAVVDNFTSEGKITLVMFIGVMLGASLMQSMKVKKYL</sequence>
<dbReference type="AlphaFoldDB" id="A0A2S6FVR1"/>
<organism evidence="2 3">
    <name type="scientific">Clostridium algidicarnis DSM 15099</name>
    <dbReference type="NCBI Taxonomy" id="1121295"/>
    <lineage>
        <taxon>Bacteria</taxon>
        <taxon>Bacillati</taxon>
        <taxon>Bacillota</taxon>
        <taxon>Clostridia</taxon>
        <taxon>Eubacteriales</taxon>
        <taxon>Clostridiaceae</taxon>
        <taxon>Clostridium</taxon>
    </lineage>
</organism>
<feature type="transmembrane region" description="Helical" evidence="1">
    <location>
        <begin position="6"/>
        <end position="24"/>
    </location>
</feature>
<dbReference type="OrthoDB" id="1933933at2"/>
<accession>A0A2S6FVR1</accession>
<comment type="caution">
    <text evidence="2">The sequence shown here is derived from an EMBL/GenBank/DDBJ whole genome shotgun (WGS) entry which is preliminary data.</text>
</comment>
<dbReference type="EMBL" id="PTIS01000016">
    <property type="protein sequence ID" value="PPK46395.1"/>
    <property type="molecule type" value="Genomic_DNA"/>
</dbReference>
<keyword evidence="1" id="KW-0812">Transmembrane</keyword>